<evidence type="ECO:0000256" key="5">
    <source>
        <dbReference type="ARBA" id="ARBA00022840"/>
    </source>
</evidence>
<comment type="subunit">
    <text evidence="8">Homodimer. Forms a stable heterotetrameric complex of 2 MoeB and 2 MoaD during adenylation of MoaD.</text>
</comment>
<evidence type="ECO:0000256" key="2">
    <source>
        <dbReference type="ARBA" id="ARBA00009919"/>
    </source>
</evidence>
<dbReference type="Pfam" id="PF00899">
    <property type="entry name" value="ThiF"/>
    <property type="match status" value="1"/>
</dbReference>
<dbReference type="PANTHER" id="PTHR10953:SF194">
    <property type="entry name" value="MOLYBDOPTERIN-SYNTHASE ADENYLYLTRANSFERASE"/>
    <property type="match status" value="1"/>
</dbReference>
<geneLocation type="plasmid" evidence="15">
    <name>p-HB236076</name>
</geneLocation>
<keyword evidence="15" id="KW-0614">Plasmid</keyword>
<gene>
    <name evidence="15" type="ORF">AB0763_14055</name>
</gene>
<dbReference type="EC" id="2.7.7.80" evidence="9"/>
<dbReference type="GO" id="GO:0008146">
    <property type="term" value="F:sulfotransferase activity"/>
    <property type="evidence" value="ECO:0007669"/>
    <property type="project" value="TreeGrafter"/>
</dbReference>
<dbReference type="InterPro" id="IPR035985">
    <property type="entry name" value="Ubiquitin-activating_enz"/>
</dbReference>
<name>A0AB39HM64_9VIBR</name>
<dbReference type="KEGG" id="vih:AB0763_14055"/>
<keyword evidence="5" id="KW-0067">ATP-binding</keyword>
<dbReference type="GO" id="GO:0008641">
    <property type="term" value="F:ubiquitin-like modifier activating enzyme activity"/>
    <property type="evidence" value="ECO:0007669"/>
    <property type="project" value="InterPro"/>
</dbReference>
<evidence type="ECO:0000256" key="10">
    <source>
        <dbReference type="ARBA" id="ARBA00073635"/>
    </source>
</evidence>
<keyword evidence="15" id="KW-0548">Nucleotidyltransferase</keyword>
<evidence type="ECO:0000256" key="3">
    <source>
        <dbReference type="ARBA" id="ARBA00022679"/>
    </source>
</evidence>
<dbReference type="GO" id="GO:0004792">
    <property type="term" value="F:thiosulfate-cyanide sulfurtransferase activity"/>
    <property type="evidence" value="ECO:0007669"/>
    <property type="project" value="TreeGrafter"/>
</dbReference>
<dbReference type="SUPFAM" id="SSF69572">
    <property type="entry name" value="Activating enzymes of the ubiquitin-like proteins"/>
    <property type="match status" value="1"/>
</dbReference>
<dbReference type="GO" id="GO:0005829">
    <property type="term" value="C:cytosol"/>
    <property type="evidence" value="ECO:0007669"/>
    <property type="project" value="TreeGrafter"/>
</dbReference>
<reference evidence="15" key="1">
    <citation type="submission" date="2024-07" db="EMBL/GenBank/DDBJ databases">
        <title>Genome Analysis of a Potential Novel Vibrio Species Secreting pH- and Thermo-stable Alginate Lyase and its Application in Producing Alginate Oligosaccharides.</title>
        <authorList>
            <person name="Huang H."/>
            <person name="Bao K."/>
        </authorList>
    </citation>
    <scope>NUCLEOTIDE SEQUENCE</scope>
    <source>
        <strain evidence="15">HB236076</strain>
        <plasmid evidence="15">p-HB236076</plasmid>
    </source>
</reference>
<evidence type="ECO:0000256" key="4">
    <source>
        <dbReference type="ARBA" id="ARBA00022741"/>
    </source>
</evidence>
<sequence>MDSTLSKQEELRYFRQISLAGFDFDKQEQLKKSRVLIIGLGGLGCAASQYLASSGVGHLTLCDDDRVDESNLHRQVLHHDADVGQPKTHSAKAKLEKINPYLAIETLDTRLEDEALIEQIKQHDVIVDASDNLTTRNQLNRCCHQLSTPLISGAAIRMEGQVSVFEYRDALQPCYQCFSQWFSQSQLSCVETGVMPAVVGIVGAMQALEAIKVLCQYGQPLCGKLLLFDAMTMQWQTLALPKSPNCPVCAAVEPLPMDGL</sequence>
<dbReference type="PANTHER" id="PTHR10953">
    <property type="entry name" value="UBIQUITIN-ACTIVATING ENZYME E1"/>
    <property type="match status" value="1"/>
</dbReference>
<dbReference type="AlphaFoldDB" id="A0AB39HM64"/>
<dbReference type="EMBL" id="CP162602">
    <property type="protein sequence ID" value="XDK26903.1"/>
    <property type="molecule type" value="Genomic_DNA"/>
</dbReference>
<feature type="domain" description="THIF-type NAD/FAD binding fold" evidence="14">
    <location>
        <begin position="13"/>
        <end position="248"/>
    </location>
</feature>
<dbReference type="CDD" id="cd00757">
    <property type="entry name" value="ThiF_MoeB_HesA_family"/>
    <property type="match status" value="1"/>
</dbReference>
<evidence type="ECO:0000256" key="11">
    <source>
        <dbReference type="ARBA" id="ARBA00075110"/>
    </source>
</evidence>
<comment type="function">
    <text evidence="7">Catalyzes the adenylation by ATP of the carboxyl group of the C-terminal glycine of sulfur carrier protein MoaD.</text>
</comment>
<dbReference type="NCBIfam" id="NF004281">
    <property type="entry name" value="PRK05690.1"/>
    <property type="match status" value="1"/>
</dbReference>
<dbReference type="GO" id="GO:0061605">
    <property type="term" value="F:molybdopterin-synthase adenylyltransferase activity"/>
    <property type="evidence" value="ECO:0007669"/>
    <property type="project" value="UniProtKB-EC"/>
</dbReference>
<dbReference type="FunFam" id="3.40.50.720:FF:000033">
    <property type="entry name" value="Adenylyltransferase and sulfurtransferase MOCS3"/>
    <property type="match status" value="1"/>
</dbReference>
<evidence type="ECO:0000259" key="14">
    <source>
        <dbReference type="Pfam" id="PF00899"/>
    </source>
</evidence>
<dbReference type="GO" id="GO:0005524">
    <property type="term" value="F:ATP binding"/>
    <property type="evidence" value="ECO:0007669"/>
    <property type="project" value="UniProtKB-KW"/>
</dbReference>
<dbReference type="RefSeq" id="WP_306099817.1">
    <property type="nucleotide sequence ID" value="NZ_CP162602.1"/>
</dbReference>
<dbReference type="Gene3D" id="3.40.50.720">
    <property type="entry name" value="NAD(P)-binding Rossmann-like Domain"/>
    <property type="match status" value="1"/>
</dbReference>
<keyword evidence="4" id="KW-0547">Nucleotide-binding</keyword>
<evidence type="ECO:0000256" key="9">
    <source>
        <dbReference type="ARBA" id="ARBA00066884"/>
    </source>
</evidence>
<dbReference type="InterPro" id="IPR000594">
    <property type="entry name" value="ThiF_NAD_FAD-bd"/>
</dbReference>
<evidence type="ECO:0000256" key="12">
    <source>
        <dbReference type="ARBA" id="ARBA00075328"/>
    </source>
</evidence>
<evidence type="ECO:0000256" key="8">
    <source>
        <dbReference type="ARBA" id="ARBA00063809"/>
    </source>
</evidence>
<protein>
    <recommendedName>
        <fullName evidence="10">Molybdopterin-synthase adenylyltransferase</fullName>
        <ecNumber evidence="9">2.7.7.80</ecNumber>
    </recommendedName>
    <alternativeName>
        <fullName evidence="13">MoaD protein adenylase</fullName>
    </alternativeName>
    <alternativeName>
        <fullName evidence="11">Molybdopterin-converting factor subunit 1 adenylase</fullName>
    </alternativeName>
    <alternativeName>
        <fullName evidence="12">Sulfur carrier protein MoaD adenylyltransferase</fullName>
    </alternativeName>
</protein>
<comment type="similarity">
    <text evidence="2">Belongs to the HesA/MoeB/ThiF family.</text>
</comment>
<comment type="pathway">
    <text evidence="1">Cofactor biosynthesis; molybdopterin biosynthesis.</text>
</comment>
<evidence type="ECO:0000313" key="15">
    <source>
        <dbReference type="EMBL" id="XDK26903.1"/>
    </source>
</evidence>
<organism evidence="15">
    <name type="scientific">Vibrio sp. HB236076</name>
    <dbReference type="NCBI Taxonomy" id="3232307"/>
    <lineage>
        <taxon>Bacteria</taxon>
        <taxon>Pseudomonadati</taxon>
        <taxon>Pseudomonadota</taxon>
        <taxon>Gammaproteobacteria</taxon>
        <taxon>Vibrionales</taxon>
        <taxon>Vibrionaceae</taxon>
        <taxon>Vibrio</taxon>
    </lineage>
</organism>
<evidence type="ECO:0000256" key="1">
    <source>
        <dbReference type="ARBA" id="ARBA00005046"/>
    </source>
</evidence>
<keyword evidence="3 15" id="KW-0808">Transferase</keyword>
<proteinExistence type="inferred from homology"/>
<evidence type="ECO:0000256" key="13">
    <source>
        <dbReference type="ARBA" id="ARBA00078531"/>
    </source>
</evidence>
<evidence type="ECO:0000256" key="6">
    <source>
        <dbReference type="ARBA" id="ARBA00052218"/>
    </source>
</evidence>
<evidence type="ECO:0000256" key="7">
    <source>
        <dbReference type="ARBA" id="ARBA00055169"/>
    </source>
</evidence>
<comment type="catalytic activity">
    <reaction evidence="6">
        <text>[molybdopterin-synthase sulfur-carrier protein]-C-terminal Gly-Gly + ATP + H(+) = [molybdopterin-synthase sulfur-carrier protein]-C-terminal Gly-Gly-AMP + diphosphate</text>
        <dbReference type="Rhea" id="RHEA:43616"/>
        <dbReference type="Rhea" id="RHEA-COMP:12159"/>
        <dbReference type="Rhea" id="RHEA-COMP:12202"/>
        <dbReference type="ChEBI" id="CHEBI:15378"/>
        <dbReference type="ChEBI" id="CHEBI:30616"/>
        <dbReference type="ChEBI" id="CHEBI:33019"/>
        <dbReference type="ChEBI" id="CHEBI:90618"/>
        <dbReference type="ChEBI" id="CHEBI:90778"/>
        <dbReference type="EC" id="2.7.7.80"/>
    </reaction>
</comment>
<dbReference type="InterPro" id="IPR045886">
    <property type="entry name" value="ThiF/MoeB/HesA"/>
</dbReference>
<accession>A0AB39HM64</accession>